<dbReference type="InterPro" id="IPR036322">
    <property type="entry name" value="WD40_repeat_dom_sf"/>
</dbReference>
<dbReference type="eggNOG" id="KOG0290">
    <property type="taxonomic scope" value="Eukaryota"/>
</dbReference>
<dbReference type="Proteomes" id="UP000001542">
    <property type="component" value="Unassembled WGS sequence"/>
</dbReference>
<dbReference type="InterPro" id="IPR045159">
    <property type="entry name" value="DCAF7-like"/>
</dbReference>
<dbReference type="PANTHER" id="PTHR19919">
    <property type="entry name" value="WD REPEAT CONTAINING PROTEIN"/>
    <property type="match status" value="1"/>
</dbReference>
<organism evidence="3 4">
    <name type="scientific">Trichomonas vaginalis (strain ATCC PRA-98 / G3)</name>
    <dbReference type="NCBI Taxonomy" id="412133"/>
    <lineage>
        <taxon>Eukaryota</taxon>
        <taxon>Metamonada</taxon>
        <taxon>Parabasalia</taxon>
        <taxon>Trichomonadida</taxon>
        <taxon>Trichomonadidae</taxon>
        <taxon>Trichomonas</taxon>
    </lineage>
</organism>
<dbReference type="KEGG" id="tva:4746220"/>
<reference evidence="3" key="2">
    <citation type="journal article" date="2007" name="Science">
        <title>Draft genome sequence of the sexually transmitted pathogen Trichomonas vaginalis.</title>
        <authorList>
            <person name="Carlton J.M."/>
            <person name="Hirt R.P."/>
            <person name="Silva J.C."/>
            <person name="Delcher A.L."/>
            <person name="Schatz M."/>
            <person name="Zhao Q."/>
            <person name="Wortman J.R."/>
            <person name="Bidwell S.L."/>
            <person name="Alsmark U.C.M."/>
            <person name="Besteiro S."/>
            <person name="Sicheritz-Ponten T."/>
            <person name="Noel C.J."/>
            <person name="Dacks J.B."/>
            <person name="Foster P.G."/>
            <person name="Simillion C."/>
            <person name="Van de Peer Y."/>
            <person name="Miranda-Saavedra D."/>
            <person name="Barton G.J."/>
            <person name="Westrop G.D."/>
            <person name="Mueller S."/>
            <person name="Dessi D."/>
            <person name="Fiori P.L."/>
            <person name="Ren Q."/>
            <person name="Paulsen I."/>
            <person name="Zhang H."/>
            <person name="Bastida-Corcuera F.D."/>
            <person name="Simoes-Barbosa A."/>
            <person name="Brown M.T."/>
            <person name="Hayes R.D."/>
            <person name="Mukherjee M."/>
            <person name="Okumura C.Y."/>
            <person name="Schneider R."/>
            <person name="Smith A.J."/>
            <person name="Vanacova S."/>
            <person name="Villalvazo M."/>
            <person name="Haas B.J."/>
            <person name="Pertea M."/>
            <person name="Feldblyum T.V."/>
            <person name="Utterback T.R."/>
            <person name="Shu C.L."/>
            <person name="Osoegawa K."/>
            <person name="de Jong P.J."/>
            <person name="Hrdy I."/>
            <person name="Horvathova L."/>
            <person name="Zubacova Z."/>
            <person name="Dolezal P."/>
            <person name="Malik S.B."/>
            <person name="Logsdon J.M. Jr."/>
            <person name="Henze K."/>
            <person name="Gupta A."/>
            <person name="Wang C.C."/>
            <person name="Dunne R.L."/>
            <person name="Upcroft J.A."/>
            <person name="Upcroft P."/>
            <person name="White O."/>
            <person name="Salzberg S.L."/>
            <person name="Tang P."/>
            <person name="Chiu C.-H."/>
            <person name="Lee Y.-S."/>
            <person name="Embley T.M."/>
            <person name="Coombs G.H."/>
            <person name="Mottram J.C."/>
            <person name="Tachezy J."/>
            <person name="Fraser-Liggett C.M."/>
            <person name="Johnson P.J."/>
        </authorList>
    </citation>
    <scope>NUCLEOTIDE SEQUENCE [LARGE SCALE GENOMIC DNA]</scope>
    <source>
        <strain evidence="3">G3</strain>
    </source>
</reference>
<reference evidence="3" key="1">
    <citation type="submission" date="2006-10" db="EMBL/GenBank/DDBJ databases">
        <authorList>
            <person name="Amadeo P."/>
            <person name="Zhao Q."/>
            <person name="Wortman J."/>
            <person name="Fraser-Liggett C."/>
            <person name="Carlton J."/>
        </authorList>
    </citation>
    <scope>NUCLEOTIDE SEQUENCE</scope>
    <source>
        <strain evidence="3">G3</strain>
    </source>
</reference>
<dbReference type="Gene3D" id="2.130.10.10">
    <property type="entry name" value="YVTN repeat-like/Quinoprotein amine dehydrogenase"/>
    <property type="match status" value="1"/>
</dbReference>
<evidence type="ECO:0000313" key="4">
    <source>
        <dbReference type="Proteomes" id="UP000001542"/>
    </source>
</evidence>
<dbReference type="SUPFAM" id="SSF50978">
    <property type="entry name" value="WD40 repeat-like"/>
    <property type="match status" value="1"/>
</dbReference>
<dbReference type="SMART" id="SM00320">
    <property type="entry name" value="WD40"/>
    <property type="match status" value="3"/>
</dbReference>
<dbReference type="Pfam" id="PF00400">
    <property type="entry name" value="WD40"/>
    <property type="match status" value="3"/>
</dbReference>
<dbReference type="VEuPathDB" id="TrichDB:TVAG_409140"/>
<dbReference type="STRING" id="5722.A2G2Q4"/>
<evidence type="ECO:0000256" key="2">
    <source>
        <dbReference type="ARBA" id="ARBA00022737"/>
    </source>
</evidence>
<dbReference type="FunCoup" id="A2G2Q4">
    <property type="interactions" value="548"/>
</dbReference>
<dbReference type="EMBL" id="DS114295">
    <property type="protein sequence ID" value="EAX88562.1"/>
    <property type="molecule type" value="Genomic_DNA"/>
</dbReference>
<name>A2G2Q4_TRIV3</name>
<dbReference type="VEuPathDB" id="TrichDB:TVAGG3_1077750"/>
<dbReference type="FunFam" id="2.130.10.10:FF:002644">
    <property type="entry name" value="Uncharacterized protein"/>
    <property type="match status" value="1"/>
</dbReference>
<accession>A2G2Q4</accession>
<gene>
    <name evidence="3" type="ORF">TVAG_409140</name>
</gene>
<dbReference type="AlphaFoldDB" id="A2G2Q4"/>
<keyword evidence="1" id="KW-0853">WD repeat</keyword>
<sequence length="312" mass="33923">MCASLDKSISVPFAPFGLSFNAPFATETRLAISSFETGPENVINTCRLVGASIDQECIMRMRFPQTKVMFNPQESKNLTTNLISSGDGIHLFSLNQDTLMETNHIEINTSSDPVTCFDWSAYNEQLVIAGSTDGTATPINIETGAPINKFIAHDHPVHDICFCGGPSTFVTAGFDGSLRLLDLRDPTSSYIYFQTAMPLMRVSVYPIEPNKISLFARESKSATVVDTRRPCIPYAFTSPHGGQVTGVIWSRIGQIIYTSSADGHVFETNLETANALDIYDAEAPIESISLGQGILAVGCQGKVDILSLSYNQ</sequence>
<dbReference type="SMR" id="A2G2Q4"/>
<dbReference type="GO" id="GO:0005634">
    <property type="term" value="C:nucleus"/>
    <property type="evidence" value="ECO:0000318"/>
    <property type="project" value="GO_Central"/>
</dbReference>
<dbReference type="OrthoDB" id="24670at2759"/>
<dbReference type="OMA" id="IFDHPYA"/>
<proteinExistence type="predicted"/>
<keyword evidence="4" id="KW-1185">Reference proteome</keyword>
<evidence type="ECO:0000256" key="1">
    <source>
        <dbReference type="ARBA" id="ARBA00022574"/>
    </source>
</evidence>
<evidence type="ECO:0000313" key="3">
    <source>
        <dbReference type="EMBL" id="EAX88562.1"/>
    </source>
</evidence>
<keyword evidence="2" id="KW-0677">Repeat</keyword>
<dbReference type="InParanoid" id="A2G2Q4"/>
<protein>
    <submittedName>
        <fullName evidence="3">Uncharacterized protein</fullName>
    </submittedName>
</protein>
<dbReference type="InterPro" id="IPR001680">
    <property type="entry name" value="WD40_rpt"/>
</dbReference>
<dbReference type="InterPro" id="IPR015943">
    <property type="entry name" value="WD40/YVTN_repeat-like_dom_sf"/>
</dbReference>
<dbReference type="RefSeq" id="XP_001301492.1">
    <property type="nucleotide sequence ID" value="XM_001301491.1"/>
</dbReference>